<gene>
    <name evidence="2" type="ORF">X777_01712</name>
</gene>
<protein>
    <recommendedName>
        <fullName evidence="4">Zinc finger protein</fullName>
    </recommendedName>
</protein>
<feature type="chain" id="PRO_5012791211" description="Zinc finger protein" evidence="1">
    <location>
        <begin position="16"/>
        <end position="200"/>
    </location>
</feature>
<dbReference type="Proteomes" id="UP000053097">
    <property type="component" value="Unassembled WGS sequence"/>
</dbReference>
<evidence type="ECO:0000313" key="3">
    <source>
        <dbReference type="Proteomes" id="UP000053097"/>
    </source>
</evidence>
<feature type="signal peptide" evidence="1">
    <location>
        <begin position="1"/>
        <end position="15"/>
    </location>
</feature>
<organism evidence="2 3">
    <name type="scientific">Ooceraea biroi</name>
    <name type="common">Clonal raider ant</name>
    <name type="synonym">Cerapachys biroi</name>
    <dbReference type="NCBI Taxonomy" id="2015173"/>
    <lineage>
        <taxon>Eukaryota</taxon>
        <taxon>Metazoa</taxon>
        <taxon>Ecdysozoa</taxon>
        <taxon>Arthropoda</taxon>
        <taxon>Hexapoda</taxon>
        <taxon>Insecta</taxon>
        <taxon>Pterygota</taxon>
        <taxon>Neoptera</taxon>
        <taxon>Endopterygota</taxon>
        <taxon>Hymenoptera</taxon>
        <taxon>Apocrita</taxon>
        <taxon>Aculeata</taxon>
        <taxon>Formicoidea</taxon>
        <taxon>Formicidae</taxon>
        <taxon>Dorylinae</taxon>
        <taxon>Ooceraea</taxon>
    </lineage>
</organism>
<sequence>MFSIVLLGVVTCSYSSEWGFGGHGDGELTLGEISIDHGLGGLELGGTGGHSLKFLGNSLLNKVSGWHSSYGDIGGSHGHLIPVVKHIGNYNFSFAWTIGIPTIKKVPISVPHPVVETVPQPYPVAVVVPKPVPYAVEKPIIKTVEKKIPTPVEKIIPIKIEKPVPFHVVKHVPVPVEKPIPIKVPIYKTIVHKVKGHKSH</sequence>
<proteinExistence type="predicted"/>
<keyword evidence="1" id="KW-0732">Signal</keyword>
<dbReference type="OrthoDB" id="7701533at2759"/>
<accession>A0A026WNA9</accession>
<dbReference type="OMA" id="IPINIPH"/>
<reference evidence="2 3" key="1">
    <citation type="journal article" date="2014" name="Curr. Biol.">
        <title>The genome of the clonal raider ant Cerapachys biroi.</title>
        <authorList>
            <person name="Oxley P.R."/>
            <person name="Ji L."/>
            <person name="Fetter-Pruneda I."/>
            <person name="McKenzie S.K."/>
            <person name="Li C."/>
            <person name="Hu H."/>
            <person name="Zhang G."/>
            <person name="Kronauer D.J."/>
        </authorList>
    </citation>
    <scope>NUCLEOTIDE SEQUENCE [LARGE SCALE GENOMIC DNA]</scope>
</reference>
<dbReference type="EMBL" id="KK107152">
    <property type="protein sequence ID" value="EZA57106.1"/>
    <property type="molecule type" value="Genomic_DNA"/>
</dbReference>
<evidence type="ECO:0000256" key="1">
    <source>
        <dbReference type="SAM" id="SignalP"/>
    </source>
</evidence>
<evidence type="ECO:0000313" key="2">
    <source>
        <dbReference type="EMBL" id="EZA57106.1"/>
    </source>
</evidence>
<name>A0A026WNA9_OOCBI</name>
<dbReference type="AlphaFoldDB" id="A0A026WNA9"/>
<evidence type="ECO:0008006" key="4">
    <source>
        <dbReference type="Google" id="ProtNLM"/>
    </source>
</evidence>
<keyword evidence="3" id="KW-1185">Reference proteome</keyword>